<evidence type="ECO:0000313" key="2">
    <source>
        <dbReference type="EMBL" id="MPC67206.1"/>
    </source>
</evidence>
<sequence>MSGQRATQGGKVTAIKGKKVERLMENCLRIKKLLLGLYTLWQVRPLLGPPPGLTSLQQWMKKNPGIGCKVKVVSESLEIVPRKPVSTTTGTSANTPSASSKLHQQALTPPGSPGRRAAQW</sequence>
<gene>
    <name evidence="2" type="ORF">E2C01_061374</name>
</gene>
<organism evidence="2 3">
    <name type="scientific">Portunus trituberculatus</name>
    <name type="common">Swimming crab</name>
    <name type="synonym">Neptunus trituberculatus</name>
    <dbReference type="NCBI Taxonomy" id="210409"/>
    <lineage>
        <taxon>Eukaryota</taxon>
        <taxon>Metazoa</taxon>
        <taxon>Ecdysozoa</taxon>
        <taxon>Arthropoda</taxon>
        <taxon>Crustacea</taxon>
        <taxon>Multicrustacea</taxon>
        <taxon>Malacostraca</taxon>
        <taxon>Eumalacostraca</taxon>
        <taxon>Eucarida</taxon>
        <taxon>Decapoda</taxon>
        <taxon>Pleocyemata</taxon>
        <taxon>Brachyura</taxon>
        <taxon>Eubrachyura</taxon>
        <taxon>Portunoidea</taxon>
        <taxon>Portunidae</taxon>
        <taxon>Portuninae</taxon>
        <taxon>Portunus</taxon>
    </lineage>
</organism>
<accession>A0A5B7HB43</accession>
<protein>
    <submittedName>
        <fullName evidence="2">Uncharacterized protein</fullName>
    </submittedName>
</protein>
<feature type="compositionally biased region" description="Polar residues" evidence="1">
    <location>
        <begin position="85"/>
        <end position="107"/>
    </location>
</feature>
<name>A0A5B7HB43_PORTR</name>
<comment type="caution">
    <text evidence="2">The sequence shown here is derived from an EMBL/GenBank/DDBJ whole genome shotgun (WGS) entry which is preliminary data.</text>
</comment>
<feature type="region of interest" description="Disordered" evidence="1">
    <location>
        <begin position="82"/>
        <end position="120"/>
    </location>
</feature>
<proteinExistence type="predicted"/>
<dbReference type="EMBL" id="VSRR010025895">
    <property type="protein sequence ID" value="MPC67206.1"/>
    <property type="molecule type" value="Genomic_DNA"/>
</dbReference>
<dbReference type="Proteomes" id="UP000324222">
    <property type="component" value="Unassembled WGS sequence"/>
</dbReference>
<evidence type="ECO:0000256" key="1">
    <source>
        <dbReference type="SAM" id="MobiDB-lite"/>
    </source>
</evidence>
<evidence type="ECO:0000313" key="3">
    <source>
        <dbReference type="Proteomes" id="UP000324222"/>
    </source>
</evidence>
<dbReference type="AlphaFoldDB" id="A0A5B7HB43"/>
<keyword evidence="3" id="KW-1185">Reference proteome</keyword>
<reference evidence="2 3" key="1">
    <citation type="submission" date="2019-05" db="EMBL/GenBank/DDBJ databases">
        <title>Another draft genome of Portunus trituberculatus and its Hox gene families provides insights of decapod evolution.</title>
        <authorList>
            <person name="Jeong J.-H."/>
            <person name="Song I."/>
            <person name="Kim S."/>
            <person name="Choi T."/>
            <person name="Kim D."/>
            <person name="Ryu S."/>
            <person name="Kim W."/>
        </authorList>
    </citation>
    <scope>NUCLEOTIDE SEQUENCE [LARGE SCALE GENOMIC DNA]</scope>
    <source>
        <tissue evidence="2">Muscle</tissue>
    </source>
</reference>